<evidence type="ECO:0000256" key="3">
    <source>
        <dbReference type="ARBA" id="ARBA00023163"/>
    </source>
</evidence>
<comment type="caution">
    <text evidence="5">The sequence shown here is derived from an EMBL/GenBank/DDBJ whole genome shotgun (WGS) entry which is preliminary data.</text>
</comment>
<organism evidence="5 6">
    <name type="scientific">Prescottella agglutinans</name>
    <dbReference type="NCBI Taxonomy" id="1644129"/>
    <lineage>
        <taxon>Bacteria</taxon>
        <taxon>Bacillati</taxon>
        <taxon>Actinomycetota</taxon>
        <taxon>Actinomycetes</taxon>
        <taxon>Mycobacteriales</taxon>
        <taxon>Nocardiaceae</taxon>
        <taxon>Prescottella</taxon>
    </lineage>
</organism>
<dbReference type="Gene3D" id="1.10.10.60">
    <property type="entry name" value="Homeodomain-like"/>
    <property type="match status" value="1"/>
</dbReference>
<accession>A0ABT6M6E4</accession>
<keyword evidence="2" id="KW-0238">DNA-binding</keyword>
<evidence type="ECO:0000313" key="5">
    <source>
        <dbReference type="EMBL" id="MDH6279883.1"/>
    </source>
</evidence>
<dbReference type="CDD" id="cd06124">
    <property type="entry name" value="cupin_NimR-like_N"/>
    <property type="match status" value="1"/>
</dbReference>
<name>A0ABT6M6E4_9NOCA</name>
<dbReference type="InterPro" id="IPR003313">
    <property type="entry name" value="AraC-bd"/>
</dbReference>
<dbReference type="InterPro" id="IPR011051">
    <property type="entry name" value="RmlC_Cupin_sf"/>
</dbReference>
<protein>
    <submittedName>
        <fullName evidence="5">AraC-like DNA-binding protein/mannose-6-phosphate isomerase-like protein (Cupin superfamily)</fullName>
    </submittedName>
</protein>
<dbReference type="InterPro" id="IPR009057">
    <property type="entry name" value="Homeodomain-like_sf"/>
</dbReference>
<dbReference type="InterPro" id="IPR018060">
    <property type="entry name" value="HTH_AraC"/>
</dbReference>
<reference evidence="5 6" key="1">
    <citation type="submission" date="2023-04" db="EMBL/GenBank/DDBJ databases">
        <title>Forest soil microbial communities from Buena Vista Peninsula, Colon Province, Panama.</title>
        <authorList>
            <person name="Bouskill N."/>
        </authorList>
    </citation>
    <scope>NUCLEOTIDE SEQUENCE [LARGE SCALE GENOMIC DNA]</scope>
    <source>
        <strain evidence="5 6">CFH S0262</strain>
    </source>
</reference>
<feature type="domain" description="HTH araC/xylS-type" evidence="4">
    <location>
        <begin position="195"/>
        <end position="272"/>
    </location>
</feature>
<proteinExistence type="predicted"/>
<dbReference type="PANTHER" id="PTHR11019">
    <property type="entry name" value="HTH-TYPE TRANSCRIPTIONAL REGULATOR NIMR"/>
    <property type="match status" value="1"/>
</dbReference>
<gene>
    <name evidence="5" type="ORF">M2280_001092</name>
</gene>
<dbReference type="InterPro" id="IPR014710">
    <property type="entry name" value="RmlC-like_jellyroll"/>
</dbReference>
<dbReference type="Gene3D" id="2.60.120.10">
    <property type="entry name" value="Jelly Rolls"/>
    <property type="match status" value="1"/>
</dbReference>
<keyword evidence="3" id="KW-0804">Transcription</keyword>
<evidence type="ECO:0000256" key="2">
    <source>
        <dbReference type="ARBA" id="ARBA00023125"/>
    </source>
</evidence>
<evidence type="ECO:0000313" key="6">
    <source>
        <dbReference type="Proteomes" id="UP001160334"/>
    </source>
</evidence>
<dbReference type="EMBL" id="JARXVC010000002">
    <property type="protein sequence ID" value="MDH6279883.1"/>
    <property type="molecule type" value="Genomic_DNA"/>
</dbReference>
<keyword evidence="6" id="KW-1185">Reference proteome</keyword>
<dbReference type="PROSITE" id="PS01124">
    <property type="entry name" value="HTH_ARAC_FAMILY_2"/>
    <property type="match status" value="1"/>
</dbReference>
<dbReference type="SMART" id="SM00342">
    <property type="entry name" value="HTH_ARAC"/>
    <property type="match status" value="1"/>
</dbReference>
<dbReference type="Proteomes" id="UP001160334">
    <property type="component" value="Unassembled WGS sequence"/>
</dbReference>
<evidence type="ECO:0000256" key="1">
    <source>
        <dbReference type="ARBA" id="ARBA00023015"/>
    </source>
</evidence>
<dbReference type="Pfam" id="PF02311">
    <property type="entry name" value="AraC_binding"/>
    <property type="match status" value="1"/>
</dbReference>
<dbReference type="SUPFAM" id="SSF46689">
    <property type="entry name" value="Homeodomain-like"/>
    <property type="match status" value="1"/>
</dbReference>
<dbReference type="Pfam" id="PF12833">
    <property type="entry name" value="HTH_18"/>
    <property type="match status" value="1"/>
</dbReference>
<dbReference type="PANTHER" id="PTHR11019:SF159">
    <property type="entry name" value="TRANSCRIPTIONAL REGULATOR-RELATED"/>
    <property type="match status" value="1"/>
</dbReference>
<sequence>MECHLHSRFRHAVAIVDGVRNSRLEDYDALDRAVLAIGTDYPYGCVLEPHRHRRAQVLYGVGGVMDVTTEHGTWIVPAERAVLIPAEVEHAVTMWGVSTRSLYIEPAAAPWFPSTCVVVEVSALLRELLAAATELPVDHPARGRDATLLALTLFEIARSASLPLELPLPTDPTLRKQCELFLRDPDIRTSPRWWADAVRASERTVHRRFRHEVSMGVSEWQRRACVLHAIRRLAAGDTVSTVAADLGYATPSAFSTMFHRVTGSSPSTFRFDRW</sequence>
<keyword evidence="1" id="KW-0805">Transcription regulation</keyword>
<dbReference type="SUPFAM" id="SSF51182">
    <property type="entry name" value="RmlC-like cupins"/>
    <property type="match status" value="1"/>
</dbReference>
<evidence type="ECO:0000259" key="4">
    <source>
        <dbReference type="PROSITE" id="PS01124"/>
    </source>
</evidence>